<feature type="region of interest" description="Disordered" evidence="1">
    <location>
        <begin position="1"/>
        <end position="52"/>
    </location>
</feature>
<accession>A0ABW6SYU5</accession>
<dbReference type="RefSeq" id="WP_387416433.1">
    <property type="nucleotide sequence ID" value="NZ_JBIASD010000028.1"/>
</dbReference>
<evidence type="ECO:0000259" key="2">
    <source>
        <dbReference type="Pfam" id="PF08386"/>
    </source>
</evidence>
<name>A0ABW6SYU5_9ACTN</name>
<dbReference type="EMBL" id="JBIASD010000028">
    <property type="protein sequence ID" value="MFF3670186.1"/>
    <property type="molecule type" value="Genomic_DNA"/>
</dbReference>
<proteinExistence type="predicted"/>
<reference evidence="3 4" key="1">
    <citation type="submission" date="2024-10" db="EMBL/GenBank/DDBJ databases">
        <title>The Natural Products Discovery Center: Release of the First 8490 Sequenced Strains for Exploring Actinobacteria Biosynthetic Diversity.</title>
        <authorList>
            <person name="Kalkreuter E."/>
            <person name="Kautsar S.A."/>
            <person name="Yang D."/>
            <person name="Bader C.D."/>
            <person name="Teijaro C.N."/>
            <person name="Fluegel L."/>
            <person name="Davis C.M."/>
            <person name="Simpson J.R."/>
            <person name="Lauterbach L."/>
            <person name="Steele A.D."/>
            <person name="Gui C."/>
            <person name="Meng S."/>
            <person name="Li G."/>
            <person name="Viehrig K."/>
            <person name="Ye F."/>
            <person name="Su P."/>
            <person name="Kiefer A.F."/>
            <person name="Nichols A."/>
            <person name="Cepeda A.J."/>
            <person name="Yan W."/>
            <person name="Fan B."/>
            <person name="Jiang Y."/>
            <person name="Adhikari A."/>
            <person name="Zheng C.-J."/>
            <person name="Schuster L."/>
            <person name="Cowan T.M."/>
            <person name="Smanski M.J."/>
            <person name="Chevrette M.G."/>
            <person name="De Carvalho L.P.S."/>
            <person name="Shen B."/>
        </authorList>
    </citation>
    <scope>NUCLEOTIDE SEQUENCE [LARGE SCALE GENOMIC DNA]</scope>
    <source>
        <strain evidence="3 4">NPDC002173</strain>
    </source>
</reference>
<feature type="domain" description="Peptidase S33 tripeptidyl aminopeptidase-like C-terminal" evidence="2">
    <location>
        <begin position="65"/>
        <end position="154"/>
    </location>
</feature>
<dbReference type="Proteomes" id="UP001602013">
    <property type="component" value="Unassembled WGS sequence"/>
</dbReference>
<protein>
    <submittedName>
        <fullName evidence="3">Alpha/beta hydrolase</fullName>
    </submittedName>
</protein>
<evidence type="ECO:0000313" key="4">
    <source>
        <dbReference type="Proteomes" id="UP001602013"/>
    </source>
</evidence>
<dbReference type="InterPro" id="IPR013595">
    <property type="entry name" value="Pept_S33_TAP-like_C"/>
</dbReference>
<dbReference type="GO" id="GO:0016787">
    <property type="term" value="F:hydrolase activity"/>
    <property type="evidence" value="ECO:0007669"/>
    <property type="project" value="UniProtKB-KW"/>
</dbReference>
<organism evidence="3 4">
    <name type="scientific">Microtetraspora malaysiensis</name>
    <dbReference type="NCBI Taxonomy" id="161358"/>
    <lineage>
        <taxon>Bacteria</taxon>
        <taxon>Bacillati</taxon>
        <taxon>Actinomycetota</taxon>
        <taxon>Actinomycetes</taxon>
        <taxon>Streptosporangiales</taxon>
        <taxon>Streptosporangiaceae</taxon>
        <taxon>Microtetraspora</taxon>
    </lineage>
</organism>
<evidence type="ECO:0000313" key="3">
    <source>
        <dbReference type="EMBL" id="MFF3670186.1"/>
    </source>
</evidence>
<feature type="compositionally biased region" description="Low complexity" evidence="1">
    <location>
        <begin position="29"/>
        <end position="41"/>
    </location>
</feature>
<keyword evidence="3" id="KW-0378">Hydrolase</keyword>
<gene>
    <name evidence="3" type="ORF">ACFYXI_31830</name>
</gene>
<evidence type="ECO:0000256" key="1">
    <source>
        <dbReference type="SAM" id="MobiDB-lite"/>
    </source>
</evidence>
<dbReference type="Pfam" id="PF08386">
    <property type="entry name" value="Abhydrolase_4"/>
    <property type="match status" value="1"/>
</dbReference>
<sequence>MTALLGSSRGAGGGQFRCCSPGPDGPRGRVGVADARGAGAPPRTPSHVLTAPPPRGEGPFGAAIDLLGCTGWPLPVANPSRTLLTRGLPPFLGVGTTWFDYSSTESFTSMIPGSVAVAYDGPGHVMYLSGKKCPIRHATRYLTDLTLPEPGTVCPTE</sequence>
<keyword evidence="4" id="KW-1185">Reference proteome</keyword>
<comment type="caution">
    <text evidence="3">The sequence shown here is derived from an EMBL/GenBank/DDBJ whole genome shotgun (WGS) entry which is preliminary data.</text>
</comment>